<keyword evidence="4 6" id="KW-1133">Transmembrane helix</keyword>
<dbReference type="InterPro" id="IPR025857">
    <property type="entry name" value="MacB_PCD"/>
</dbReference>
<feature type="domain" description="ABC3 transporter permease C-terminal" evidence="7">
    <location>
        <begin position="290"/>
        <end position="405"/>
    </location>
</feature>
<gene>
    <name evidence="9" type="ORF">JMN32_25115</name>
</gene>
<feature type="transmembrane region" description="Helical" evidence="6">
    <location>
        <begin position="722"/>
        <end position="742"/>
    </location>
</feature>
<organism evidence="9 10">
    <name type="scientific">Fulvivirga marina</name>
    <dbReference type="NCBI Taxonomy" id="2494733"/>
    <lineage>
        <taxon>Bacteria</taxon>
        <taxon>Pseudomonadati</taxon>
        <taxon>Bacteroidota</taxon>
        <taxon>Cytophagia</taxon>
        <taxon>Cytophagales</taxon>
        <taxon>Fulvivirgaceae</taxon>
        <taxon>Fulvivirga</taxon>
    </lineage>
</organism>
<evidence type="ECO:0000313" key="9">
    <source>
        <dbReference type="EMBL" id="MBL6449616.1"/>
    </source>
</evidence>
<feature type="transmembrane region" description="Helical" evidence="6">
    <location>
        <begin position="670"/>
        <end position="691"/>
    </location>
</feature>
<evidence type="ECO:0000256" key="5">
    <source>
        <dbReference type="ARBA" id="ARBA00023136"/>
    </source>
</evidence>
<dbReference type="InterPro" id="IPR050250">
    <property type="entry name" value="Macrolide_Exporter_MacB"/>
</dbReference>
<feature type="transmembrane region" description="Helical" evidence="6">
    <location>
        <begin position="340"/>
        <end position="358"/>
    </location>
</feature>
<dbReference type="RefSeq" id="WP_202859164.1">
    <property type="nucleotide sequence ID" value="NZ_JAEUGD010000067.1"/>
</dbReference>
<comment type="subcellular location">
    <subcellularLocation>
        <location evidence="1">Cell membrane</location>
        <topology evidence="1">Multi-pass membrane protein</topology>
    </subcellularLocation>
</comment>
<dbReference type="PROSITE" id="PS51257">
    <property type="entry name" value="PROKAR_LIPOPROTEIN"/>
    <property type="match status" value="1"/>
</dbReference>
<feature type="transmembrane region" description="Helical" evidence="6">
    <location>
        <begin position="287"/>
        <end position="306"/>
    </location>
</feature>
<evidence type="ECO:0000256" key="1">
    <source>
        <dbReference type="ARBA" id="ARBA00004651"/>
    </source>
</evidence>
<feature type="domain" description="MacB-like periplasmic core" evidence="8">
    <location>
        <begin position="21"/>
        <end position="243"/>
    </location>
</feature>
<proteinExistence type="predicted"/>
<keyword evidence="3 6" id="KW-0812">Transmembrane</keyword>
<comment type="caution">
    <text evidence="9">The sequence shown here is derived from an EMBL/GenBank/DDBJ whole genome shotgun (WGS) entry which is preliminary data.</text>
</comment>
<evidence type="ECO:0000259" key="8">
    <source>
        <dbReference type="Pfam" id="PF12704"/>
    </source>
</evidence>
<reference evidence="9" key="1">
    <citation type="submission" date="2021-01" db="EMBL/GenBank/DDBJ databases">
        <title>Fulvivirga kasyanovii gen. nov., sp nov., a novel member of the phylum Bacteroidetes isolated from seawater in a mussel farm.</title>
        <authorList>
            <person name="Zhao L.-H."/>
            <person name="Wang Z.-J."/>
        </authorList>
    </citation>
    <scope>NUCLEOTIDE SEQUENCE</scope>
    <source>
        <strain evidence="9">29W222</strain>
    </source>
</reference>
<accession>A0A937G3I7</accession>
<dbReference type="InterPro" id="IPR003838">
    <property type="entry name" value="ABC3_permease_C"/>
</dbReference>
<name>A0A937G3I7_9BACT</name>
<sequence>MFKHNFITILRSFKRNRSSFIINLIGLSTGLACTLLIALWVQDEFKVDQFHENKDRLYQILERQTIADETSVSFTTVGMLAETLHEDFPEVEYATAVTHYSWFPKFGLSTGGDRLIKSTGQFVSEDFFNVFSYELLKGSRSQVLKDRNAIVISRSTAEKLFGSVEEAVGKTVQWHLADLERDAMVTGVFDGPPAHSTEQFDFVISFEIWKEMSPAVLNWGNNGTHIYTSLKEGASLDEFNNKILTLLQSRVENTNRELFATPFAEEYLYGKYEGGQRVGGRIENVRLFSIIAIFILLMACVNFMNLSTAKALRRAKEVGIKKAIGADRSVLVRQYLGESILLAAIGLCFALIIITLILPKFNEVTGKELSMSMDGSTILFMILVTVLTGILSGSYPALYLSQFNPAVVLKGKLSNSKSELLIRKGLVIFQFALSVILIVSVIIVYKQIDLLQNKDLGYKKDQLIYFEKEGQASNSLEMFTTELKKVPGVLDVSSTSNNIIGSYNKTSGVDWEGKDENEPIEFEVVDVDYDFIETMGMTMKEGRSFSRDYGADKTKIIFNEAAIDAMSLDEPVSKHVSLWGEDREIIGVVNNFHYESFYKEVKPLLFKIDPDKTIFVMARIRGDETQKVISDIRSFYEKFNPGYTFDYVSLNDKYQEQYASERQIGLLSTYFASLAIIISCLGLFGLAAFTTQSRIKEIGLRKIFGSSIPSIVVLLTKDFTKIVLIAIVIAIPISYVLATSWLQGFAYKTSVGVWVYVFAALLALIISWVTVGYQAVKAAYINPVKTSRE</sequence>
<dbReference type="GO" id="GO:0005886">
    <property type="term" value="C:plasma membrane"/>
    <property type="evidence" value="ECO:0007669"/>
    <property type="project" value="UniProtKB-SubCell"/>
</dbReference>
<evidence type="ECO:0000256" key="6">
    <source>
        <dbReference type="SAM" id="Phobius"/>
    </source>
</evidence>
<evidence type="ECO:0000256" key="3">
    <source>
        <dbReference type="ARBA" id="ARBA00022692"/>
    </source>
</evidence>
<protein>
    <submittedName>
        <fullName evidence="9">ABC transporter permease</fullName>
    </submittedName>
</protein>
<keyword evidence="10" id="KW-1185">Reference proteome</keyword>
<dbReference type="GO" id="GO:0022857">
    <property type="term" value="F:transmembrane transporter activity"/>
    <property type="evidence" value="ECO:0007669"/>
    <property type="project" value="TreeGrafter"/>
</dbReference>
<dbReference type="Proteomes" id="UP000614216">
    <property type="component" value="Unassembled WGS sequence"/>
</dbReference>
<feature type="transmembrane region" description="Helical" evidence="6">
    <location>
        <begin position="378"/>
        <end position="400"/>
    </location>
</feature>
<keyword evidence="2" id="KW-1003">Cell membrane</keyword>
<dbReference type="PANTHER" id="PTHR30572">
    <property type="entry name" value="MEMBRANE COMPONENT OF TRANSPORTER-RELATED"/>
    <property type="match status" value="1"/>
</dbReference>
<evidence type="ECO:0000256" key="4">
    <source>
        <dbReference type="ARBA" id="ARBA00022989"/>
    </source>
</evidence>
<feature type="transmembrane region" description="Helical" evidence="6">
    <location>
        <begin position="20"/>
        <end position="41"/>
    </location>
</feature>
<evidence type="ECO:0000313" key="10">
    <source>
        <dbReference type="Proteomes" id="UP000614216"/>
    </source>
</evidence>
<dbReference type="PANTHER" id="PTHR30572:SF18">
    <property type="entry name" value="ABC-TYPE MACROLIDE FAMILY EXPORT SYSTEM PERMEASE COMPONENT 2"/>
    <property type="match status" value="1"/>
</dbReference>
<dbReference type="Pfam" id="PF12704">
    <property type="entry name" value="MacB_PCD"/>
    <property type="match status" value="1"/>
</dbReference>
<evidence type="ECO:0000256" key="2">
    <source>
        <dbReference type="ARBA" id="ARBA00022475"/>
    </source>
</evidence>
<dbReference type="Pfam" id="PF02687">
    <property type="entry name" value="FtsX"/>
    <property type="match status" value="2"/>
</dbReference>
<keyword evidence="5 6" id="KW-0472">Membrane</keyword>
<feature type="transmembrane region" description="Helical" evidence="6">
    <location>
        <begin position="754"/>
        <end position="776"/>
    </location>
</feature>
<feature type="transmembrane region" description="Helical" evidence="6">
    <location>
        <begin position="421"/>
        <end position="445"/>
    </location>
</feature>
<dbReference type="EMBL" id="JAEUGD010000067">
    <property type="protein sequence ID" value="MBL6449616.1"/>
    <property type="molecule type" value="Genomic_DNA"/>
</dbReference>
<feature type="domain" description="ABC3 transporter permease C-terminal" evidence="7">
    <location>
        <begin position="671"/>
        <end position="783"/>
    </location>
</feature>
<dbReference type="AlphaFoldDB" id="A0A937G3I7"/>
<evidence type="ECO:0000259" key="7">
    <source>
        <dbReference type="Pfam" id="PF02687"/>
    </source>
</evidence>